<proteinExistence type="predicted"/>
<feature type="region of interest" description="Disordered" evidence="1">
    <location>
        <begin position="399"/>
        <end position="485"/>
    </location>
</feature>
<keyword evidence="2" id="KW-1133">Transmembrane helix</keyword>
<evidence type="ECO:0000256" key="1">
    <source>
        <dbReference type="SAM" id="MobiDB-lite"/>
    </source>
</evidence>
<dbReference type="Pfam" id="PF01048">
    <property type="entry name" value="PNP_UDP_1"/>
    <property type="match status" value="1"/>
</dbReference>
<evidence type="ECO:0000313" key="4">
    <source>
        <dbReference type="EMBL" id="KAK5999058.1"/>
    </source>
</evidence>
<dbReference type="InterPro" id="IPR035994">
    <property type="entry name" value="Nucleoside_phosphorylase_sf"/>
</dbReference>
<dbReference type="EMBL" id="JAVFKD010000001">
    <property type="protein sequence ID" value="KAK5999058.1"/>
    <property type="molecule type" value="Genomic_DNA"/>
</dbReference>
<evidence type="ECO:0000256" key="2">
    <source>
        <dbReference type="SAM" id="Phobius"/>
    </source>
</evidence>
<dbReference type="SUPFAM" id="SSF53167">
    <property type="entry name" value="Purine and uridine phosphorylases"/>
    <property type="match status" value="1"/>
</dbReference>
<dbReference type="Gene3D" id="3.40.50.1580">
    <property type="entry name" value="Nucleoside phosphorylase domain"/>
    <property type="match status" value="1"/>
</dbReference>
<keyword evidence="2" id="KW-0472">Membrane</keyword>
<gene>
    <name evidence="4" type="ORF">PT974_01446</name>
</gene>
<dbReference type="InterPro" id="IPR053137">
    <property type="entry name" value="NLR-like"/>
</dbReference>
<comment type="caution">
    <text evidence="4">The sequence shown here is derived from an EMBL/GenBank/DDBJ whole genome shotgun (WGS) entry which is preliminary data.</text>
</comment>
<dbReference type="InterPro" id="IPR000845">
    <property type="entry name" value="Nucleoside_phosphorylase_d"/>
</dbReference>
<reference evidence="4 5" key="1">
    <citation type="submission" date="2024-01" db="EMBL/GenBank/DDBJ databases">
        <title>Complete genome of Cladobotryum mycophilum ATHUM6906.</title>
        <authorList>
            <person name="Christinaki A.C."/>
            <person name="Myridakis A.I."/>
            <person name="Kouvelis V.N."/>
        </authorList>
    </citation>
    <scope>NUCLEOTIDE SEQUENCE [LARGE SCALE GENOMIC DNA]</scope>
    <source>
        <strain evidence="4 5">ATHUM6906</strain>
    </source>
</reference>
<name>A0ABR0T3P8_9HYPO</name>
<protein>
    <recommendedName>
        <fullName evidence="3">Nucleoside phosphorylase domain-containing protein</fullName>
    </recommendedName>
</protein>
<keyword evidence="2" id="KW-0812">Transmembrane</keyword>
<organism evidence="4 5">
    <name type="scientific">Cladobotryum mycophilum</name>
    <dbReference type="NCBI Taxonomy" id="491253"/>
    <lineage>
        <taxon>Eukaryota</taxon>
        <taxon>Fungi</taxon>
        <taxon>Dikarya</taxon>
        <taxon>Ascomycota</taxon>
        <taxon>Pezizomycotina</taxon>
        <taxon>Sordariomycetes</taxon>
        <taxon>Hypocreomycetidae</taxon>
        <taxon>Hypocreales</taxon>
        <taxon>Hypocreaceae</taxon>
        <taxon>Cladobotryum</taxon>
    </lineage>
</organism>
<accession>A0ABR0T3P8</accession>
<dbReference type="PANTHER" id="PTHR46082:SF6">
    <property type="entry name" value="AAA+ ATPASE DOMAIN-CONTAINING PROTEIN-RELATED"/>
    <property type="match status" value="1"/>
</dbReference>
<sequence>MDITAPTTRFGFEIAIICAIPTEYDAVCLTLDEFWDDVGDRYGRADGDDNHYTPGRIGKHNVVVALLSHAGSVNAASAAANVRSSYQGLCLALLVGVCGAVPRAEKGQDEEILLGDVIISKSVVQYDFSGTYPEDFVQRNTIEDDLGKADKNVRSLLITFESERGLEQLEEKTTYLLERIQGLAKKKKRKVRYEYPGAAQDQLFKPSYRHKHRDLLVCPPCDNGPDSVCKAALEATCQDLGCETNLHLVQRERLDEKKDQSAEEAQQPSIHVGAIASGSAAMRSGDVRDKIAEQETVIAFDTEGAGAWRDVPCIIIKGVADYADSHRVDRAWQAFAAAAAAASAKALLLRYMQADRPIATLLIDTSSSSVSENFDDQTTIVGSPTEEGEHPVFVLPAIVEDKDNKPAGAKPPRPSGKKSHRDHHNSSSPFTKKSDKTRPSSAALFQIWPPQPPQAAPKHKSKSRDKTGSASAVKRVPTSRAPPRRQRANLQQYVMMGLDTLNVAWWGVQVMAFATVTVVSTFILGIFGVARARAR</sequence>
<keyword evidence="5" id="KW-1185">Reference proteome</keyword>
<evidence type="ECO:0000313" key="5">
    <source>
        <dbReference type="Proteomes" id="UP001338125"/>
    </source>
</evidence>
<feature type="transmembrane region" description="Helical" evidence="2">
    <location>
        <begin position="503"/>
        <end position="530"/>
    </location>
</feature>
<dbReference type="PANTHER" id="PTHR46082">
    <property type="entry name" value="ATP/GTP-BINDING PROTEIN-RELATED"/>
    <property type="match status" value="1"/>
</dbReference>
<feature type="domain" description="Nucleoside phosphorylase" evidence="3">
    <location>
        <begin position="13"/>
        <end position="180"/>
    </location>
</feature>
<dbReference type="Proteomes" id="UP001338125">
    <property type="component" value="Unassembled WGS sequence"/>
</dbReference>
<evidence type="ECO:0000259" key="3">
    <source>
        <dbReference type="Pfam" id="PF01048"/>
    </source>
</evidence>